<evidence type="ECO:0000313" key="2">
    <source>
        <dbReference type="Proteomes" id="UP000821845"/>
    </source>
</evidence>
<protein>
    <submittedName>
        <fullName evidence="1">Uncharacterized protein</fullName>
    </submittedName>
</protein>
<name>A0ACB7TH25_HYAAI</name>
<organism evidence="1 2">
    <name type="scientific">Hyalomma asiaticum</name>
    <name type="common">Tick</name>
    <dbReference type="NCBI Taxonomy" id="266040"/>
    <lineage>
        <taxon>Eukaryota</taxon>
        <taxon>Metazoa</taxon>
        <taxon>Ecdysozoa</taxon>
        <taxon>Arthropoda</taxon>
        <taxon>Chelicerata</taxon>
        <taxon>Arachnida</taxon>
        <taxon>Acari</taxon>
        <taxon>Parasitiformes</taxon>
        <taxon>Ixodida</taxon>
        <taxon>Ixodoidea</taxon>
        <taxon>Ixodidae</taxon>
        <taxon>Hyalomminae</taxon>
        <taxon>Hyalomma</taxon>
    </lineage>
</organism>
<proteinExistence type="predicted"/>
<comment type="caution">
    <text evidence="1">The sequence shown here is derived from an EMBL/GenBank/DDBJ whole genome shotgun (WGS) entry which is preliminary data.</text>
</comment>
<dbReference type="Proteomes" id="UP000821845">
    <property type="component" value="Chromosome 1"/>
</dbReference>
<accession>A0ACB7TH25</accession>
<keyword evidence="2" id="KW-1185">Reference proteome</keyword>
<evidence type="ECO:0000313" key="1">
    <source>
        <dbReference type="EMBL" id="KAH6946847.1"/>
    </source>
</evidence>
<reference evidence="1" key="1">
    <citation type="submission" date="2020-05" db="EMBL/GenBank/DDBJ databases">
        <title>Large-scale comparative analyses of tick genomes elucidate their genetic diversity and vector capacities.</title>
        <authorList>
            <person name="Jia N."/>
            <person name="Wang J."/>
            <person name="Shi W."/>
            <person name="Du L."/>
            <person name="Sun Y."/>
            <person name="Zhan W."/>
            <person name="Jiang J."/>
            <person name="Wang Q."/>
            <person name="Zhang B."/>
            <person name="Ji P."/>
            <person name="Sakyi L.B."/>
            <person name="Cui X."/>
            <person name="Yuan T."/>
            <person name="Jiang B."/>
            <person name="Yang W."/>
            <person name="Lam T.T.-Y."/>
            <person name="Chang Q."/>
            <person name="Ding S."/>
            <person name="Wang X."/>
            <person name="Zhu J."/>
            <person name="Ruan X."/>
            <person name="Zhao L."/>
            <person name="Wei J."/>
            <person name="Que T."/>
            <person name="Du C."/>
            <person name="Cheng J."/>
            <person name="Dai P."/>
            <person name="Han X."/>
            <person name="Huang E."/>
            <person name="Gao Y."/>
            <person name="Liu J."/>
            <person name="Shao H."/>
            <person name="Ye R."/>
            <person name="Li L."/>
            <person name="Wei W."/>
            <person name="Wang X."/>
            <person name="Wang C."/>
            <person name="Yang T."/>
            <person name="Huo Q."/>
            <person name="Li W."/>
            <person name="Guo W."/>
            <person name="Chen H."/>
            <person name="Zhou L."/>
            <person name="Ni X."/>
            <person name="Tian J."/>
            <person name="Zhou Y."/>
            <person name="Sheng Y."/>
            <person name="Liu T."/>
            <person name="Pan Y."/>
            <person name="Xia L."/>
            <person name="Li J."/>
            <person name="Zhao F."/>
            <person name="Cao W."/>
        </authorList>
    </citation>
    <scope>NUCLEOTIDE SEQUENCE</scope>
    <source>
        <strain evidence="1">Hyas-2018</strain>
    </source>
</reference>
<sequence length="249" mass="28521">MVTTESRVLFLDLSLDYAPAVHSSVGVLEDLSVQVFLGGCRLHNLADVRVPSELKDLRELDRVLQSVEKLQSVCGDSEKKKEHQLLSTALMLLDEVSKEYELQERHACNLQLDFLRKIPEWLDYWASLKHDAGHLTKETHLAFGHTSHALHEISVYCLDELKFRYVLLEKFQTDSLEDRFGKYRQLSGAQYHILIRQIYESENKLRLQKVLDLPNLDVISQPIPAISVDSLHAQFSITVTNADVAKNLQ</sequence>
<dbReference type="EMBL" id="CM023481">
    <property type="protein sequence ID" value="KAH6946847.1"/>
    <property type="molecule type" value="Genomic_DNA"/>
</dbReference>
<gene>
    <name evidence="1" type="ORF">HPB50_015636</name>
</gene>